<dbReference type="EMBL" id="ABJD02000101">
    <property type="protein sequence ID" value="EDU59365.1"/>
    <property type="molecule type" value="Genomic_DNA"/>
</dbReference>
<dbReference type="Pfam" id="PF17482">
    <property type="entry name" value="Phage_sheath_1C"/>
    <property type="match status" value="1"/>
</dbReference>
<dbReference type="InterPro" id="IPR020287">
    <property type="entry name" value="Tail_sheath_C"/>
</dbReference>
<protein>
    <submittedName>
        <fullName evidence="5">Phage tail sheath protein</fullName>
    </submittedName>
</protein>
<dbReference type="Pfam" id="PF04984">
    <property type="entry name" value="Phage_sheath_1"/>
    <property type="match status" value="1"/>
</dbReference>
<dbReference type="InterPro" id="IPR052042">
    <property type="entry name" value="Tail_sheath_structural"/>
</dbReference>
<evidence type="ECO:0000313" key="6">
    <source>
        <dbReference type="Proteomes" id="UP000004506"/>
    </source>
</evidence>
<dbReference type="PANTHER" id="PTHR35861:SF1">
    <property type="entry name" value="PHAGE TAIL SHEATH PROTEIN"/>
    <property type="match status" value="1"/>
</dbReference>
<evidence type="ECO:0000313" key="5">
    <source>
        <dbReference type="EMBL" id="EDU59365.1"/>
    </source>
</evidence>
<evidence type="ECO:0000259" key="4">
    <source>
        <dbReference type="Pfam" id="PF22671"/>
    </source>
</evidence>
<evidence type="ECO:0000259" key="2">
    <source>
        <dbReference type="Pfam" id="PF04984"/>
    </source>
</evidence>
<gene>
    <name evidence="5" type="ORF">PROSTU_02554</name>
</gene>
<reference evidence="6" key="1">
    <citation type="submission" date="2008-04" db="EMBL/GenBank/DDBJ databases">
        <title>Draft genome sequence of Providencia stuartii (ATCC 25827).</title>
        <authorList>
            <person name="Sudarsanam P."/>
            <person name="Ley R."/>
            <person name="Guruge J."/>
            <person name="Turnbaugh P.J."/>
            <person name="Mahowald M."/>
            <person name="Liep D."/>
            <person name="Gordon J."/>
        </authorList>
    </citation>
    <scope>NUCLEOTIDE SEQUENCE [LARGE SCALE GENOMIC DNA]</scope>
    <source>
        <strain evidence="6">ATCC 25827</strain>
    </source>
</reference>
<feature type="domain" description="Tail sheath protein Gp18-like" evidence="4">
    <location>
        <begin position="45"/>
        <end position="106"/>
    </location>
</feature>
<dbReference type="InterPro" id="IPR035089">
    <property type="entry name" value="Phage_sheath_subtilisin"/>
</dbReference>
<dbReference type="Pfam" id="PF22671">
    <property type="entry name" value="Gp18_domIII_N"/>
    <property type="match status" value="1"/>
</dbReference>
<organism evidence="5 6">
    <name type="scientific">Providencia stuartii ATCC 25827</name>
    <dbReference type="NCBI Taxonomy" id="471874"/>
    <lineage>
        <taxon>Bacteria</taxon>
        <taxon>Pseudomonadati</taxon>
        <taxon>Pseudomonadota</taxon>
        <taxon>Gammaproteobacteria</taxon>
        <taxon>Enterobacterales</taxon>
        <taxon>Morganellaceae</taxon>
        <taxon>Providencia</taxon>
    </lineage>
</organism>
<sequence length="408" mass="45568">MICYQTSLRIKINRHQEIITMAVYHHGVEVHETTDLSTLIRDIDTSVIGIVCTAEDADPEAFPLDTPVLVTRIKTVLSKAGKTGTLYTTLKAIDDQCSPKVVIVRVPEAKEGSEKTQDQLVIGGTGNDGRYTGLYALLTAEANIGERPRILAVPKLDTKPVAMQLAIFAEQIKAFAYISANGCKTIAEAKKYREDFNQREVMIIYPEFIAYNKESGQNEVIPATAYAIGLRAKIDAEQGWHKSISNVPVNGILGISADIYWTLQGKDTDANDLNSHQITTLIKRDGYHIWGNRTGDKEIYTFEVYTRTAQILAEMIAEAHFSYIDKTLTPSLVKDIVDGINRKGAQLVTQGRLLGFQCWYDPSDNPKENLRDGKAHIRYKYTPVPPLENLSLTQEFTDEYFAVFDQLG</sequence>
<name>A0AA86YJD1_PROST</name>
<evidence type="ECO:0000259" key="3">
    <source>
        <dbReference type="Pfam" id="PF17482"/>
    </source>
</evidence>
<feature type="domain" description="Tail sheath protein C-terminal" evidence="3">
    <location>
        <begin position="299"/>
        <end position="397"/>
    </location>
</feature>
<proteinExistence type="inferred from homology"/>
<dbReference type="InterPro" id="IPR054564">
    <property type="entry name" value="Gp18_domIII_N"/>
</dbReference>
<dbReference type="Proteomes" id="UP000004506">
    <property type="component" value="Unassembled WGS sequence"/>
</dbReference>
<accession>A0AA86YJD1</accession>
<reference evidence="5 6" key="3">
    <citation type="submission" date="2008-05" db="EMBL/GenBank/DDBJ databases">
        <authorList>
            <person name="Fulton L."/>
            <person name="Clifton S."/>
            <person name="Fulton B."/>
            <person name="Xu J."/>
            <person name="Minx P."/>
            <person name="Pepin K.H."/>
            <person name="Johnson M."/>
            <person name="Thiruvilangam P."/>
            <person name="Bhonagiri V."/>
            <person name="Nash W.E."/>
            <person name="Mardis E.R."/>
            <person name="Wilson R.K."/>
        </authorList>
    </citation>
    <scope>NUCLEOTIDE SEQUENCE [LARGE SCALE GENOMIC DNA]</scope>
    <source>
        <strain evidence="5 6">ATCC 25827</strain>
    </source>
</reference>
<reference evidence="6" key="2">
    <citation type="submission" date="2008-04" db="EMBL/GenBank/DDBJ databases">
        <title>Draft genome sequence of Providencia stuartii(ATCC 25827).</title>
        <authorList>
            <person name="Sudarsanam P."/>
            <person name="Ley R."/>
            <person name="Guruge J."/>
            <person name="Turnbaugh P.J."/>
            <person name="Mahowald M."/>
            <person name="Liep D."/>
            <person name="Gordon J."/>
        </authorList>
    </citation>
    <scope>NUCLEOTIDE SEQUENCE [LARGE SCALE GENOMIC DNA]</scope>
    <source>
        <strain evidence="6">ATCC 25827</strain>
    </source>
</reference>
<dbReference type="AlphaFoldDB" id="A0AA86YJD1"/>
<feature type="domain" description="Tail sheath protein subtilisin-like" evidence="2">
    <location>
        <begin position="131"/>
        <end position="294"/>
    </location>
</feature>
<comment type="similarity">
    <text evidence="1">Belongs to the myoviridae tail sheath protein family.</text>
</comment>
<evidence type="ECO:0000256" key="1">
    <source>
        <dbReference type="ARBA" id="ARBA00008005"/>
    </source>
</evidence>
<comment type="caution">
    <text evidence="5">The sequence shown here is derived from an EMBL/GenBank/DDBJ whole genome shotgun (WGS) entry which is preliminary data.</text>
</comment>
<dbReference type="PANTHER" id="PTHR35861">
    <property type="match status" value="1"/>
</dbReference>